<dbReference type="Proteomes" id="UP000437068">
    <property type="component" value="Unassembled WGS sequence"/>
</dbReference>
<comment type="caution">
    <text evidence="1">The sequence shown here is derived from an EMBL/GenBank/DDBJ whole genome shotgun (WGS) entry which is preliminary data.</text>
</comment>
<evidence type="ECO:0000313" key="5">
    <source>
        <dbReference type="Proteomes" id="UP000429523"/>
    </source>
</evidence>
<organism evidence="1 5">
    <name type="scientific">Phytophthora fragariae</name>
    <dbReference type="NCBI Taxonomy" id="53985"/>
    <lineage>
        <taxon>Eukaryota</taxon>
        <taxon>Sar</taxon>
        <taxon>Stramenopiles</taxon>
        <taxon>Oomycota</taxon>
        <taxon>Peronosporomycetes</taxon>
        <taxon>Peronosporales</taxon>
        <taxon>Peronosporaceae</taxon>
        <taxon>Phytophthora</taxon>
    </lineage>
</organism>
<evidence type="ECO:0000313" key="7">
    <source>
        <dbReference type="Proteomes" id="UP000440732"/>
    </source>
</evidence>
<evidence type="ECO:0000313" key="3">
    <source>
        <dbReference type="EMBL" id="KAE9096824.1"/>
    </source>
</evidence>
<reference evidence="5 6" key="1">
    <citation type="submission" date="2018-08" db="EMBL/GenBank/DDBJ databases">
        <title>Genomic investigation of the strawberry pathogen Phytophthora fragariae indicates pathogenicity is determined by transcriptional variation in three key races.</title>
        <authorList>
            <person name="Adams T.M."/>
            <person name="Armitage A.D."/>
            <person name="Sobczyk M.K."/>
            <person name="Bates H.J."/>
            <person name="Dunwell J.M."/>
            <person name="Nellist C.F."/>
            <person name="Harrison R.J."/>
        </authorList>
    </citation>
    <scope>NUCLEOTIDE SEQUENCE [LARGE SCALE GENOMIC DNA]</scope>
    <source>
        <strain evidence="4 6">A4</strain>
        <strain evidence="3 7">NOV-5</strain>
        <strain evidence="2 8">NOV-71</strain>
        <strain evidence="1 5">NOV-9</strain>
    </source>
</reference>
<dbReference type="AlphaFoldDB" id="A0A6A3EW31"/>
<sequence>MEADFSESKLSPEQKELFQAELNGFRNMFVDSS</sequence>
<dbReference type="Proteomes" id="UP000429523">
    <property type="component" value="Unassembled WGS sequence"/>
</dbReference>
<evidence type="ECO:0000313" key="1">
    <source>
        <dbReference type="EMBL" id="KAE8936241.1"/>
    </source>
</evidence>
<evidence type="ECO:0000313" key="4">
    <source>
        <dbReference type="EMBL" id="KAE9306591.1"/>
    </source>
</evidence>
<name>A0A6A3EW31_9STRA</name>
<proteinExistence type="predicted"/>
<dbReference type="EMBL" id="QXGF01000738">
    <property type="protein sequence ID" value="KAE8936241.1"/>
    <property type="molecule type" value="Genomic_DNA"/>
</dbReference>
<evidence type="ECO:0000313" key="8">
    <source>
        <dbReference type="Proteomes" id="UP000441208"/>
    </source>
</evidence>
<accession>A0A6A3EW31</accession>
<evidence type="ECO:0000313" key="6">
    <source>
        <dbReference type="Proteomes" id="UP000437068"/>
    </source>
</evidence>
<protein>
    <submittedName>
        <fullName evidence="1">Uncharacterized protein</fullName>
    </submittedName>
</protein>
<dbReference type="EMBL" id="QXGE01000658">
    <property type="protein sequence ID" value="KAE9306591.1"/>
    <property type="molecule type" value="Genomic_DNA"/>
</dbReference>
<dbReference type="Proteomes" id="UP000440732">
    <property type="component" value="Unassembled WGS sequence"/>
</dbReference>
<gene>
    <name evidence="4" type="ORF">PF001_g12060</name>
    <name evidence="3" type="ORF">PF006_g23719</name>
    <name evidence="2" type="ORF">PF007_g24417</name>
    <name evidence="1" type="ORF">PF009_g13839</name>
</gene>
<dbReference type="Proteomes" id="UP000441208">
    <property type="component" value="Unassembled WGS sequence"/>
</dbReference>
<dbReference type="EMBL" id="QXFZ01002450">
    <property type="protein sequence ID" value="KAE9076994.1"/>
    <property type="molecule type" value="Genomic_DNA"/>
</dbReference>
<evidence type="ECO:0000313" key="2">
    <source>
        <dbReference type="EMBL" id="KAE9076994.1"/>
    </source>
</evidence>
<dbReference type="EMBL" id="QXGA01002491">
    <property type="protein sequence ID" value="KAE9096824.1"/>
    <property type="molecule type" value="Genomic_DNA"/>
</dbReference>